<sequence length="483" mass="53721">MGSKVIIIGAGLTGLSAGIHLQKMGVKTEIFEISGEAGGMCIAWNRKGFRFDGCIHWMVGTAPGNPINEIYREVDALVEDTEIYNSKSIKIEIDGTFYEIPMQLEEFKNFMLKLSPEDSDLINDFCHLIETMRDTQMPIGPPSNISELTNLLKDSRGFLSLARKYVGIPVKSYVERFKDPVIKKLIYELMSPQYSMVALIMMLGTRMGNNAGYPIGGSYGVISRMKNKYYQLGGKINFNSKVDEIVIENGRAVSIKSKGNLYPADAVIAACDMYDTLKNMLGGRYKHPQLDSMLESAELFHPIVLVSFGLNNRFNLPYSQAFDCPEGIQTAPDFVDYSLNLRSFEFDPSAAPENCSSVMVLLGSKLDFWKNLRDTNINEYRIRKQQLADKVADYLDHRIPGFKASIELTDVATPATYIRYANLYKASWEGFVPTPELLKKNISKTVKGVKGLYLSGQWTTVGGGICTAVASGKSAASSVQKYI</sequence>
<dbReference type="Pfam" id="PF01593">
    <property type="entry name" value="Amino_oxidase"/>
    <property type="match status" value="1"/>
</dbReference>
<dbReference type="InterPro" id="IPR002937">
    <property type="entry name" value="Amino_oxidase"/>
</dbReference>
<dbReference type="EMBL" id="FWXH01000002">
    <property type="protein sequence ID" value="SMC16557.1"/>
    <property type="molecule type" value="Genomic_DNA"/>
</dbReference>
<feature type="domain" description="Amine oxidase" evidence="1">
    <location>
        <begin position="12"/>
        <end position="479"/>
    </location>
</feature>
<dbReference type="InterPro" id="IPR036188">
    <property type="entry name" value="FAD/NAD-bd_sf"/>
</dbReference>
<dbReference type="STRING" id="1121291.SAMN02745134_00106"/>
<dbReference type="AlphaFoldDB" id="A0A1W1WY67"/>
<dbReference type="PANTHER" id="PTHR46313:SF3">
    <property type="entry name" value="PROLYCOPENE ISOMERASE, CHLOROPLASTIC"/>
    <property type="match status" value="1"/>
</dbReference>
<dbReference type="SUPFAM" id="SSF51905">
    <property type="entry name" value="FAD/NAD(P)-binding domain"/>
    <property type="match status" value="1"/>
</dbReference>
<dbReference type="GO" id="GO:0016116">
    <property type="term" value="P:carotenoid metabolic process"/>
    <property type="evidence" value="ECO:0007669"/>
    <property type="project" value="InterPro"/>
</dbReference>
<dbReference type="Gene3D" id="3.50.50.60">
    <property type="entry name" value="FAD/NAD(P)-binding domain"/>
    <property type="match status" value="2"/>
</dbReference>
<proteinExistence type="predicted"/>
<evidence type="ECO:0000259" key="1">
    <source>
        <dbReference type="Pfam" id="PF01593"/>
    </source>
</evidence>
<dbReference type="Proteomes" id="UP000192468">
    <property type="component" value="Unassembled WGS sequence"/>
</dbReference>
<dbReference type="GO" id="GO:0016491">
    <property type="term" value="F:oxidoreductase activity"/>
    <property type="evidence" value="ECO:0007669"/>
    <property type="project" value="InterPro"/>
</dbReference>
<dbReference type="RefSeq" id="WP_084113330.1">
    <property type="nucleotide sequence ID" value="NZ_FWXH01000002.1"/>
</dbReference>
<dbReference type="OrthoDB" id="9814556at2"/>
<organism evidence="2 3">
    <name type="scientific">Clostridium acidisoli DSM 12555</name>
    <dbReference type="NCBI Taxonomy" id="1121291"/>
    <lineage>
        <taxon>Bacteria</taxon>
        <taxon>Bacillati</taxon>
        <taxon>Bacillota</taxon>
        <taxon>Clostridia</taxon>
        <taxon>Eubacteriales</taxon>
        <taxon>Clostridiaceae</taxon>
        <taxon>Clostridium</taxon>
    </lineage>
</organism>
<reference evidence="2 3" key="1">
    <citation type="submission" date="2017-04" db="EMBL/GenBank/DDBJ databases">
        <authorList>
            <person name="Afonso C.L."/>
            <person name="Miller P.J."/>
            <person name="Scott M.A."/>
            <person name="Spackman E."/>
            <person name="Goraichik I."/>
            <person name="Dimitrov K.M."/>
            <person name="Suarez D.L."/>
            <person name="Swayne D.E."/>
        </authorList>
    </citation>
    <scope>NUCLEOTIDE SEQUENCE [LARGE SCALE GENOMIC DNA]</scope>
    <source>
        <strain evidence="2 3">DSM 12555</strain>
    </source>
</reference>
<keyword evidence="3" id="KW-1185">Reference proteome</keyword>
<protein>
    <submittedName>
        <fullName evidence="2">Phytoene dehydrogenase-related protein</fullName>
    </submittedName>
</protein>
<evidence type="ECO:0000313" key="2">
    <source>
        <dbReference type="EMBL" id="SMC16557.1"/>
    </source>
</evidence>
<accession>A0A1W1WY67</accession>
<name>A0A1W1WY67_9CLOT</name>
<gene>
    <name evidence="2" type="ORF">SAMN02745134_00106</name>
</gene>
<dbReference type="PANTHER" id="PTHR46313">
    <property type="match status" value="1"/>
</dbReference>
<evidence type="ECO:0000313" key="3">
    <source>
        <dbReference type="Proteomes" id="UP000192468"/>
    </source>
</evidence>
<dbReference type="InterPro" id="IPR045892">
    <property type="entry name" value="CrtISO-like"/>
</dbReference>